<feature type="transmembrane region" description="Helical" evidence="1">
    <location>
        <begin position="62"/>
        <end position="80"/>
    </location>
</feature>
<feature type="domain" description="DUF7704" evidence="2">
    <location>
        <begin position="9"/>
        <end position="156"/>
    </location>
</feature>
<dbReference type="Pfam" id="PF24803">
    <property type="entry name" value="DUF7704"/>
    <property type="match status" value="1"/>
</dbReference>
<protein>
    <recommendedName>
        <fullName evidence="2">DUF7704 domain-containing protein</fullName>
    </recommendedName>
</protein>
<dbReference type="PANTHER" id="PTHR37019">
    <property type="entry name" value="CHROMOSOME 1, WHOLE GENOME SHOTGUN SEQUENCE"/>
    <property type="match status" value="1"/>
</dbReference>
<gene>
    <name evidence="3" type="ORF">IWZ03DRAFT_316961</name>
</gene>
<comment type="caution">
    <text evidence="3">The sequence shown here is derived from an EMBL/GenBank/DDBJ whole genome shotgun (WGS) entry which is preliminary data.</text>
</comment>
<dbReference type="EMBL" id="JBBPHU010000011">
    <property type="protein sequence ID" value="KAK7511962.1"/>
    <property type="molecule type" value="Genomic_DNA"/>
</dbReference>
<accession>A0ABR1KBV7</accession>
<feature type="transmembrane region" description="Helical" evidence="1">
    <location>
        <begin position="92"/>
        <end position="111"/>
    </location>
</feature>
<proteinExistence type="predicted"/>
<name>A0ABR1KBV7_9PEZI</name>
<keyword evidence="1" id="KW-0472">Membrane</keyword>
<reference evidence="3 4" key="1">
    <citation type="submission" date="2024-04" db="EMBL/GenBank/DDBJ databases">
        <title>Phyllosticta paracitricarpa is synonymous to the EU quarantine fungus P. citricarpa based on phylogenomic analyses.</title>
        <authorList>
            <consortium name="Lawrence Berkeley National Laboratory"/>
            <person name="Van Ingen-Buijs V.A."/>
            <person name="Van Westerhoven A.C."/>
            <person name="Haridas S."/>
            <person name="Skiadas P."/>
            <person name="Martin F."/>
            <person name="Groenewald J.Z."/>
            <person name="Crous P.W."/>
            <person name="Seidl M.F."/>
        </authorList>
    </citation>
    <scope>NUCLEOTIDE SEQUENCE [LARGE SCALE GENOMIC DNA]</scope>
    <source>
        <strain evidence="3 4">CBS 123371</strain>
    </source>
</reference>
<keyword evidence="1" id="KW-1133">Transmembrane helix</keyword>
<keyword evidence="4" id="KW-1185">Reference proteome</keyword>
<evidence type="ECO:0000259" key="2">
    <source>
        <dbReference type="Pfam" id="PF24803"/>
    </source>
</evidence>
<evidence type="ECO:0000313" key="4">
    <source>
        <dbReference type="Proteomes" id="UP001363622"/>
    </source>
</evidence>
<feature type="transmembrane region" description="Helical" evidence="1">
    <location>
        <begin position="140"/>
        <end position="157"/>
    </location>
</feature>
<feature type="transmembrane region" description="Helical" evidence="1">
    <location>
        <begin position="12"/>
        <end position="34"/>
    </location>
</feature>
<keyword evidence="1" id="KW-0812">Transmembrane</keyword>
<sequence>MAPEKQAAPIPLIYKLYMLWLEPIFAAIGAYLYLFTPTDALQIITPPPLHPQTLQQTPIEKLLMWEVASLYVYFAFIEFIVLRSVGSERRDIWFLVVAGILLCDMGHLWSLKLVADASGQPAALWDPRMWTRWEDWGNQFTTWFGFLLRISFILGVGF</sequence>
<organism evidence="3 4">
    <name type="scientific">Phyllosticta citriasiana</name>
    <dbReference type="NCBI Taxonomy" id="595635"/>
    <lineage>
        <taxon>Eukaryota</taxon>
        <taxon>Fungi</taxon>
        <taxon>Dikarya</taxon>
        <taxon>Ascomycota</taxon>
        <taxon>Pezizomycotina</taxon>
        <taxon>Dothideomycetes</taxon>
        <taxon>Dothideomycetes incertae sedis</taxon>
        <taxon>Botryosphaeriales</taxon>
        <taxon>Phyllostictaceae</taxon>
        <taxon>Phyllosticta</taxon>
    </lineage>
</organism>
<dbReference type="PANTHER" id="PTHR37019:SF1">
    <property type="entry name" value="EXPERA DOMAIN-CONTAINING PROTEIN"/>
    <property type="match status" value="1"/>
</dbReference>
<dbReference type="Proteomes" id="UP001363622">
    <property type="component" value="Unassembled WGS sequence"/>
</dbReference>
<evidence type="ECO:0000256" key="1">
    <source>
        <dbReference type="SAM" id="Phobius"/>
    </source>
</evidence>
<evidence type="ECO:0000313" key="3">
    <source>
        <dbReference type="EMBL" id="KAK7511962.1"/>
    </source>
</evidence>
<dbReference type="InterPro" id="IPR056121">
    <property type="entry name" value="DUF7704"/>
</dbReference>